<accession>A0A6J4L498</accession>
<organism evidence="2">
    <name type="scientific">uncultured Microvirga sp</name>
    <dbReference type="NCBI Taxonomy" id="412392"/>
    <lineage>
        <taxon>Bacteria</taxon>
        <taxon>Pseudomonadati</taxon>
        <taxon>Pseudomonadota</taxon>
        <taxon>Alphaproteobacteria</taxon>
        <taxon>Hyphomicrobiales</taxon>
        <taxon>Methylobacteriaceae</taxon>
        <taxon>Microvirga</taxon>
        <taxon>environmental samples</taxon>
    </lineage>
</organism>
<name>A0A6J4L498_9HYPH</name>
<evidence type="ECO:0000256" key="1">
    <source>
        <dbReference type="SAM" id="MobiDB-lite"/>
    </source>
</evidence>
<feature type="non-terminal residue" evidence="2">
    <location>
        <position position="156"/>
    </location>
</feature>
<feature type="region of interest" description="Disordered" evidence="1">
    <location>
        <begin position="1"/>
        <end position="105"/>
    </location>
</feature>
<dbReference type="EMBL" id="CADCUC010000190">
    <property type="protein sequence ID" value="CAA9320956.1"/>
    <property type="molecule type" value="Genomic_DNA"/>
</dbReference>
<evidence type="ECO:0000313" key="2">
    <source>
        <dbReference type="EMBL" id="CAA9320956.1"/>
    </source>
</evidence>
<gene>
    <name evidence="2" type="ORF">AVDCRST_MAG90-998</name>
</gene>
<reference evidence="2" key="1">
    <citation type="submission" date="2020-02" db="EMBL/GenBank/DDBJ databases">
        <authorList>
            <person name="Meier V. D."/>
        </authorList>
    </citation>
    <scope>NUCLEOTIDE SEQUENCE</scope>
    <source>
        <strain evidence="2">AVDCRST_MAG90</strain>
    </source>
</reference>
<feature type="compositionally biased region" description="Basic and acidic residues" evidence="1">
    <location>
        <begin position="53"/>
        <end position="64"/>
    </location>
</feature>
<feature type="non-terminal residue" evidence="2">
    <location>
        <position position="1"/>
    </location>
</feature>
<dbReference type="AlphaFoldDB" id="A0A6J4L498"/>
<proteinExistence type="predicted"/>
<protein>
    <submittedName>
        <fullName evidence="2">Uncharacterized protein</fullName>
    </submittedName>
</protein>
<feature type="compositionally biased region" description="Basic residues" evidence="1">
    <location>
        <begin position="42"/>
        <end position="52"/>
    </location>
</feature>
<sequence>GASQTLCGGRHGLHDRACGGRARAGQRLLSPLRPGSRGRGAPVRRRRIGRHRDRLDRLEPGDHHHVPRPAQQFQRGAHLPDGLVQPAALEPSGRLADPGRRTRRGRRARAVLQQRLADHRSAVARLHLGRALGPAVEDGQLQQRRAGLWPFLQDRK</sequence>